<feature type="domain" description="PAC" evidence="6">
    <location>
        <begin position="202"/>
        <end position="254"/>
    </location>
</feature>
<dbReference type="NCBIfam" id="TIGR00229">
    <property type="entry name" value="sensory_box"/>
    <property type="match status" value="2"/>
</dbReference>
<proteinExistence type="predicted"/>
<dbReference type="InterPro" id="IPR000700">
    <property type="entry name" value="PAS-assoc_C"/>
</dbReference>
<dbReference type="SMART" id="SM00091">
    <property type="entry name" value="PAS"/>
    <property type="match status" value="2"/>
</dbReference>
<evidence type="ECO:0000256" key="3">
    <source>
        <dbReference type="ARBA" id="ARBA00012528"/>
    </source>
</evidence>
<evidence type="ECO:0000256" key="1">
    <source>
        <dbReference type="ARBA" id="ARBA00001946"/>
    </source>
</evidence>
<dbReference type="SUPFAM" id="SSF141868">
    <property type="entry name" value="EAL domain-like"/>
    <property type="match status" value="1"/>
</dbReference>
<dbReference type="InterPro" id="IPR052155">
    <property type="entry name" value="Biofilm_reg_signaling"/>
</dbReference>
<dbReference type="CDD" id="cd01949">
    <property type="entry name" value="GGDEF"/>
    <property type="match status" value="1"/>
</dbReference>
<dbReference type="SMART" id="SM00086">
    <property type="entry name" value="PAC"/>
    <property type="match status" value="2"/>
</dbReference>
<feature type="domain" description="PAS" evidence="5">
    <location>
        <begin position="8"/>
        <end position="78"/>
    </location>
</feature>
<dbReference type="InterPro" id="IPR000014">
    <property type="entry name" value="PAS"/>
</dbReference>
<comment type="catalytic activity">
    <reaction evidence="4">
        <text>2 GTP = 3',3'-c-di-GMP + 2 diphosphate</text>
        <dbReference type="Rhea" id="RHEA:24898"/>
        <dbReference type="ChEBI" id="CHEBI:33019"/>
        <dbReference type="ChEBI" id="CHEBI:37565"/>
        <dbReference type="ChEBI" id="CHEBI:58805"/>
        <dbReference type="EC" id="2.7.7.65"/>
    </reaction>
</comment>
<dbReference type="EMBL" id="FMBC01000027">
    <property type="protein sequence ID" value="SCC47351.1"/>
    <property type="molecule type" value="Genomic_DNA"/>
</dbReference>
<feature type="domain" description="PAS" evidence="5">
    <location>
        <begin position="129"/>
        <end position="173"/>
    </location>
</feature>
<evidence type="ECO:0000256" key="4">
    <source>
        <dbReference type="ARBA" id="ARBA00034247"/>
    </source>
</evidence>
<dbReference type="PROSITE" id="PS50887">
    <property type="entry name" value="GGDEF"/>
    <property type="match status" value="1"/>
</dbReference>
<dbReference type="InterPro" id="IPR001633">
    <property type="entry name" value="EAL_dom"/>
</dbReference>
<dbReference type="PROSITE" id="PS50112">
    <property type="entry name" value="PAS"/>
    <property type="match status" value="2"/>
</dbReference>
<dbReference type="NCBIfam" id="TIGR00254">
    <property type="entry name" value="GGDEF"/>
    <property type="match status" value="1"/>
</dbReference>
<dbReference type="Gene3D" id="3.30.450.20">
    <property type="entry name" value="PAS domain"/>
    <property type="match status" value="2"/>
</dbReference>
<dbReference type="InterPro" id="IPR043128">
    <property type="entry name" value="Rev_trsase/Diguanyl_cyclase"/>
</dbReference>
<feature type="domain" description="EAL" evidence="7">
    <location>
        <begin position="428"/>
        <end position="681"/>
    </location>
</feature>
<keyword evidence="10" id="KW-1185">Reference proteome</keyword>
<dbReference type="Pfam" id="PF08447">
    <property type="entry name" value="PAS_3"/>
    <property type="match status" value="1"/>
</dbReference>
<evidence type="ECO:0000259" key="5">
    <source>
        <dbReference type="PROSITE" id="PS50112"/>
    </source>
</evidence>
<dbReference type="CDD" id="cd00130">
    <property type="entry name" value="PAS"/>
    <property type="match status" value="2"/>
</dbReference>
<dbReference type="Gene3D" id="3.30.70.270">
    <property type="match status" value="1"/>
</dbReference>
<comment type="cofactor">
    <cofactor evidence="1">
        <name>Mg(2+)</name>
        <dbReference type="ChEBI" id="CHEBI:18420"/>
    </cofactor>
</comment>
<dbReference type="GO" id="GO:0052621">
    <property type="term" value="F:diguanylate cyclase activity"/>
    <property type="evidence" value="ECO:0007669"/>
    <property type="project" value="UniProtKB-EC"/>
</dbReference>
<dbReference type="PROSITE" id="PS50113">
    <property type="entry name" value="PAC"/>
    <property type="match status" value="1"/>
</dbReference>
<dbReference type="Proteomes" id="UP000198515">
    <property type="component" value="Unassembled WGS sequence"/>
</dbReference>
<dbReference type="SUPFAM" id="SSF55073">
    <property type="entry name" value="Nucleotide cyclase"/>
    <property type="match status" value="1"/>
</dbReference>
<dbReference type="InterPro" id="IPR000160">
    <property type="entry name" value="GGDEF_dom"/>
</dbReference>
<dbReference type="SUPFAM" id="SSF55785">
    <property type="entry name" value="PYP-like sensor domain (PAS domain)"/>
    <property type="match status" value="2"/>
</dbReference>
<dbReference type="InterPro" id="IPR035965">
    <property type="entry name" value="PAS-like_dom_sf"/>
</dbReference>
<evidence type="ECO:0000313" key="10">
    <source>
        <dbReference type="Proteomes" id="UP000198515"/>
    </source>
</evidence>
<dbReference type="Pfam" id="PF00989">
    <property type="entry name" value="PAS"/>
    <property type="match status" value="1"/>
</dbReference>
<dbReference type="RefSeq" id="WP_090136672.1">
    <property type="nucleotide sequence ID" value="NZ_FMBC01000027.1"/>
</dbReference>
<dbReference type="InterPro" id="IPR013655">
    <property type="entry name" value="PAS_fold_3"/>
</dbReference>
<reference evidence="10" key="1">
    <citation type="submission" date="2016-08" db="EMBL/GenBank/DDBJ databases">
        <authorList>
            <person name="Varghese N."/>
            <person name="Submissions Spin"/>
        </authorList>
    </citation>
    <scope>NUCLEOTIDE SEQUENCE [LARGE SCALE GENOMIC DNA]</scope>
    <source>
        <strain evidence="10">REICA_142</strain>
    </source>
</reference>
<dbReference type="Pfam" id="PF00990">
    <property type="entry name" value="GGDEF"/>
    <property type="match status" value="1"/>
</dbReference>
<evidence type="ECO:0000313" key="9">
    <source>
        <dbReference type="EMBL" id="SCC47351.1"/>
    </source>
</evidence>
<dbReference type="Gene3D" id="3.20.20.450">
    <property type="entry name" value="EAL domain"/>
    <property type="match status" value="1"/>
</dbReference>
<dbReference type="AlphaFoldDB" id="A0A1C4EUY2"/>
<evidence type="ECO:0000259" key="8">
    <source>
        <dbReference type="PROSITE" id="PS50887"/>
    </source>
</evidence>
<sequence length="683" mass="77856">MNKTHWDESGLFQAILDKCPVGIAVINYEGLYLTVNPAYCDIYGYTKNEMLHHSFTMLFPSADKQAVLERHYRFLDEGAHLGGEWSVLHRDGSQMTVFSESVTFYPAHGLPARLVYVQNITERKKAQEQMKIAAAVFEASQEAIVVTNNENNIITVNPAFTTLTGWSLEEVKGLNPREFKSGRHPGFFYTEMWQSLNDTGQWIGDVWDRHKDGTEFLKELRISVIKDPDGNVLNYVGMFSDITLRKKQEELIWQQANYDVITGLPNRHLFQTKLEQAARHASRTRHIMALMLIDLDQFKSVNDSMGHRAGDELLGCVAIRLLECTHNTECVARLGGDEFAIIIPDIEDPSECTDIARNILRKLETPFTINGETMFVSASIGISIYPRDTENLEDLFKNADQAMYAVKNAGRKNFRFYSRALHDAIHTRLRMIRHLRKALEENQFVLYYQPIVSLKTGHLTRMEALVRWHHPVQGLISPDAFIPLAEDTGLIVPIGNWIAKEAITQLAYWRQKYNPELKMAINLSPVQLRSQEFEDIPWIHDLQSKGLNGEAVTIEITEGLLLNSETRVNHNLKMIHQIGIQIAIDDFGTGYSSLAYLRKFNIDFLKIDRSFVEDLKGVGFELCTAIIAMAHSLGLGVIAEGVETEEQEKLLTELECDYMQGYLYSKPLPADEIEKLLVLPYIR</sequence>
<dbReference type="InterPro" id="IPR001610">
    <property type="entry name" value="PAC"/>
</dbReference>
<dbReference type="InterPro" id="IPR029787">
    <property type="entry name" value="Nucleotide_cyclase"/>
</dbReference>
<dbReference type="OrthoDB" id="9804951at2"/>
<dbReference type="SMART" id="SM00052">
    <property type="entry name" value="EAL"/>
    <property type="match status" value="1"/>
</dbReference>
<protein>
    <recommendedName>
        <fullName evidence="3">diguanylate cyclase</fullName>
        <ecNumber evidence="3">2.7.7.65</ecNumber>
    </recommendedName>
</protein>
<dbReference type="Pfam" id="PF00563">
    <property type="entry name" value="EAL"/>
    <property type="match status" value="1"/>
</dbReference>
<dbReference type="SMART" id="SM00267">
    <property type="entry name" value="GGDEF"/>
    <property type="match status" value="1"/>
</dbReference>
<dbReference type="PANTHER" id="PTHR44757">
    <property type="entry name" value="DIGUANYLATE CYCLASE DGCP"/>
    <property type="match status" value="1"/>
</dbReference>
<name>A0A1C4EUY2_9ENTR</name>
<feature type="domain" description="GGDEF" evidence="8">
    <location>
        <begin position="286"/>
        <end position="419"/>
    </location>
</feature>
<dbReference type="PANTHER" id="PTHR44757:SF2">
    <property type="entry name" value="BIOFILM ARCHITECTURE MAINTENANCE PROTEIN MBAA"/>
    <property type="match status" value="1"/>
</dbReference>
<dbReference type="CDD" id="cd01948">
    <property type="entry name" value="EAL"/>
    <property type="match status" value="1"/>
</dbReference>
<gene>
    <name evidence="9" type="ORF">GA0061070_102718</name>
</gene>
<evidence type="ECO:0000256" key="2">
    <source>
        <dbReference type="ARBA" id="ARBA00004665"/>
    </source>
</evidence>
<dbReference type="EC" id="2.7.7.65" evidence="3"/>
<evidence type="ECO:0000259" key="6">
    <source>
        <dbReference type="PROSITE" id="PS50113"/>
    </source>
</evidence>
<organism evidence="9 10">
    <name type="scientific">Kosakonia oryziphila</name>
    <dbReference type="NCBI Taxonomy" id="1005667"/>
    <lineage>
        <taxon>Bacteria</taxon>
        <taxon>Pseudomonadati</taxon>
        <taxon>Pseudomonadota</taxon>
        <taxon>Gammaproteobacteria</taxon>
        <taxon>Enterobacterales</taxon>
        <taxon>Enterobacteriaceae</taxon>
        <taxon>Kosakonia</taxon>
    </lineage>
</organism>
<evidence type="ECO:0000259" key="7">
    <source>
        <dbReference type="PROSITE" id="PS50883"/>
    </source>
</evidence>
<accession>A0A1C4EUY2</accession>
<dbReference type="InterPro" id="IPR035919">
    <property type="entry name" value="EAL_sf"/>
</dbReference>
<dbReference type="InterPro" id="IPR013767">
    <property type="entry name" value="PAS_fold"/>
</dbReference>
<comment type="pathway">
    <text evidence="2">Purine metabolism; 3',5'-cyclic di-GMP biosynthesis.</text>
</comment>
<dbReference type="PROSITE" id="PS50883">
    <property type="entry name" value="EAL"/>
    <property type="match status" value="1"/>
</dbReference>
<dbReference type="FunFam" id="3.30.70.270:FF:000001">
    <property type="entry name" value="Diguanylate cyclase domain protein"/>
    <property type="match status" value="1"/>
</dbReference>